<sequence length="277" mass="31715">MINALSSMDICQAFLPAFVLFLAMTTSVEPSNRRSASSCGDIGNISHLFSLKSNPNRWGIDGFDLTCEDNRTVWYFSDNRLYVQSIDYTARRIRLVDDGLQKDNCLSLPHNSLLGYGFNSVDNNGSTLVIMNCSKPVSSPFYIATGPCIEGSYSSRSNTSLNWNLHALLNPKASDVRDFCNISRWTWTDHFAVGQRINSSSYNNELIHSIMTDGFVFSYVNWKNTFFCYFDFYSYFHLRKIFFSFRFSMSSINGGQVCGYKYYWGGKYCFLLRIQVL</sequence>
<feature type="domain" description="Wall-associated receptor kinase galacturonan-binding" evidence="7">
    <location>
        <begin position="37"/>
        <end position="97"/>
    </location>
</feature>
<feature type="signal peptide" evidence="6">
    <location>
        <begin position="1"/>
        <end position="30"/>
    </location>
</feature>
<feature type="chain" id="PRO_5045902289" evidence="6">
    <location>
        <begin position="31"/>
        <end position="277"/>
    </location>
</feature>
<reference evidence="9" key="1">
    <citation type="submission" date="2025-08" db="UniProtKB">
        <authorList>
            <consortium name="RefSeq"/>
        </authorList>
    </citation>
    <scope>IDENTIFICATION</scope>
    <source>
        <tissue evidence="9">Leaf</tissue>
    </source>
</reference>
<dbReference type="GeneID" id="125315841"/>
<dbReference type="PANTHER" id="PTHR33138">
    <property type="entry name" value="OS01G0690200 PROTEIN"/>
    <property type="match status" value="1"/>
</dbReference>
<evidence type="ECO:0000256" key="6">
    <source>
        <dbReference type="SAM" id="SignalP"/>
    </source>
</evidence>
<dbReference type="Pfam" id="PF13947">
    <property type="entry name" value="GUB_WAK_bind"/>
    <property type="match status" value="1"/>
</dbReference>
<name>A0ABM3HMF8_9MYRT</name>
<evidence type="ECO:0000256" key="3">
    <source>
        <dbReference type="ARBA" id="ARBA00022729"/>
    </source>
</evidence>
<dbReference type="Proteomes" id="UP000827889">
    <property type="component" value="Chromosome 7"/>
</dbReference>
<organism evidence="8 9">
    <name type="scientific">Rhodamnia argentea</name>
    <dbReference type="NCBI Taxonomy" id="178133"/>
    <lineage>
        <taxon>Eukaryota</taxon>
        <taxon>Viridiplantae</taxon>
        <taxon>Streptophyta</taxon>
        <taxon>Embryophyta</taxon>
        <taxon>Tracheophyta</taxon>
        <taxon>Spermatophyta</taxon>
        <taxon>Magnoliopsida</taxon>
        <taxon>eudicotyledons</taxon>
        <taxon>Gunneridae</taxon>
        <taxon>Pentapetalae</taxon>
        <taxon>rosids</taxon>
        <taxon>malvids</taxon>
        <taxon>Myrtales</taxon>
        <taxon>Myrtaceae</taxon>
        <taxon>Myrtoideae</taxon>
        <taxon>Myrteae</taxon>
        <taxon>Australasian group</taxon>
        <taxon>Rhodamnia</taxon>
    </lineage>
</organism>
<protein>
    <submittedName>
        <fullName evidence="9">Uncharacterized protein LOC125315841</fullName>
    </submittedName>
</protein>
<keyword evidence="3 6" id="KW-0732">Signal</keyword>
<keyword evidence="5" id="KW-0472">Membrane</keyword>
<evidence type="ECO:0000256" key="5">
    <source>
        <dbReference type="ARBA" id="ARBA00023136"/>
    </source>
</evidence>
<keyword evidence="2" id="KW-0812">Transmembrane</keyword>
<accession>A0ABM3HMF8</accession>
<evidence type="ECO:0000313" key="8">
    <source>
        <dbReference type="Proteomes" id="UP000827889"/>
    </source>
</evidence>
<proteinExistence type="predicted"/>
<gene>
    <name evidence="9" type="primary">LOC125315841</name>
</gene>
<evidence type="ECO:0000313" key="9">
    <source>
        <dbReference type="RefSeq" id="XP_048137786.1"/>
    </source>
</evidence>
<evidence type="ECO:0000256" key="1">
    <source>
        <dbReference type="ARBA" id="ARBA00004167"/>
    </source>
</evidence>
<dbReference type="PANTHER" id="PTHR33138:SF30">
    <property type="entry name" value="LEAF RUST 10 DISEASE-RESISTANCE LOCUS RECEPTOR-LIKE PROTEIN KINASE-LIKE 2.7"/>
    <property type="match status" value="1"/>
</dbReference>
<comment type="subcellular location">
    <subcellularLocation>
        <location evidence="1">Membrane</location>
        <topology evidence="1">Single-pass membrane protein</topology>
    </subcellularLocation>
</comment>
<evidence type="ECO:0000256" key="4">
    <source>
        <dbReference type="ARBA" id="ARBA00022989"/>
    </source>
</evidence>
<keyword evidence="4" id="KW-1133">Transmembrane helix</keyword>
<evidence type="ECO:0000256" key="2">
    <source>
        <dbReference type="ARBA" id="ARBA00022692"/>
    </source>
</evidence>
<dbReference type="InterPro" id="IPR025287">
    <property type="entry name" value="WAK_GUB"/>
</dbReference>
<evidence type="ECO:0000259" key="7">
    <source>
        <dbReference type="Pfam" id="PF13947"/>
    </source>
</evidence>
<keyword evidence="8" id="KW-1185">Reference proteome</keyword>
<dbReference type="RefSeq" id="XP_048137786.1">
    <property type="nucleotide sequence ID" value="XM_048281829.1"/>
</dbReference>